<feature type="region of interest" description="Disordered" evidence="2">
    <location>
        <begin position="448"/>
        <end position="488"/>
    </location>
</feature>
<dbReference type="PANTHER" id="PTHR10887">
    <property type="entry name" value="DNA2/NAM7 HELICASE FAMILY"/>
    <property type="match status" value="1"/>
</dbReference>
<dbReference type="SUPFAM" id="SSF52540">
    <property type="entry name" value="P-loop containing nucleoside triphosphate hydrolases"/>
    <property type="match status" value="1"/>
</dbReference>
<dbReference type="InterPro" id="IPR027417">
    <property type="entry name" value="P-loop_NTPase"/>
</dbReference>
<evidence type="ECO:0000259" key="4">
    <source>
        <dbReference type="Pfam" id="PF13087"/>
    </source>
</evidence>
<dbReference type="InterPro" id="IPR045055">
    <property type="entry name" value="DNA2/NAM7-like"/>
</dbReference>
<evidence type="ECO:0000256" key="1">
    <source>
        <dbReference type="ARBA" id="ARBA00022806"/>
    </source>
</evidence>
<keyword evidence="1" id="KW-0347">Helicase</keyword>
<dbReference type="PANTHER" id="PTHR10887:SF495">
    <property type="entry name" value="HELICASE SENATAXIN ISOFORM X1-RELATED"/>
    <property type="match status" value="1"/>
</dbReference>
<dbReference type="Pfam" id="PF13086">
    <property type="entry name" value="AAA_11"/>
    <property type="match status" value="1"/>
</dbReference>
<dbReference type="Proteomes" id="UP001456524">
    <property type="component" value="Unassembled WGS sequence"/>
</dbReference>
<keyword evidence="1" id="KW-0378">Hydrolase</keyword>
<protein>
    <submittedName>
        <fullName evidence="5">AAA domain-containing protein</fullName>
    </submittedName>
</protein>
<feature type="domain" description="DNA2/NAM7 helicase-like C-terminal" evidence="4">
    <location>
        <begin position="86"/>
        <end position="302"/>
    </location>
</feature>
<sequence>MGQSFWIWTKRNFSTATGASETLLEVPKPKALIMDNANQSNEANALVIILQALNGGKLERILLMGDPQQLSPTPMARRKPFSTNTKMSLLERLFLAGTPHVELRKQFRMHQLISAVTNKAICWGMLIDSPSTALLPGVDLFKDFVWSLALESKTSISQDSCAIIISPSKSTTSPPRSPWGAQKLVGSTSYYNIQTAAITVHLCYLLMAKYNVQATSIMVVACYADQVQFCKALFTGFPAFDGVRVKNVDESVGQEADIVIVDCVVLVWGRPEGNLGYLGAEKRRFNVAMTRARVGRITICHERVQAGPYNTGVWKTLIDDAKRDRCVLPDTYFHRDYEVAALGARFREASASYGREKSIGHHNRTKPRPNGLVERAAISMGDAGQLDHAKRVFAEATGADAHAVAYLQAAQGVVSRAIDQYFEHYPEGCDGKEKIQEVDQGLNSDPAQAALGAQQTAAIPSTAADSGRLGSGSDMVSREEFEAVKREN</sequence>
<dbReference type="Gene3D" id="3.40.50.300">
    <property type="entry name" value="P-loop containing nucleotide triphosphate hydrolases"/>
    <property type="match status" value="2"/>
</dbReference>
<evidence type="ECO:0000313" key="5">
    <source>
        <dbReference type="EMBL" id="KAK8169787.1"/>
    </source>
</evidence>
<feature type="compositionally biased region" description="Basic and acidic residues" evidence="2">
    <location>
        <begin position="476"/>
        <end position="488"/>
    </location>
</feature>
<evidence type="ECO:0000256" key="2">
    <source>
        <dbReference type="SAM" id="MobiDB-lite"/>
    </source>
</evidence>
<dbReference type="Pfam" id="PF13087">
    <property type="entry name" value="AAA_12"/>
    <property type="match status" value="1"/>
</dbReference>
<keyword evidence="1" id="KW-0067">ATP-binding</keyword>
<comment type="caution">
    <text evidence="5">The sequence shown here is derived from an EMBL/GenBank/DDBJ whole genome shotgun (WGS) entry which is preliminary data.</text>
</comment>
<name>A0ABR1XWV5_9PEZI</name>
<evidence type="ECO:0000313" key="6">
    <source>
        <dbReference type="Proteomes" id="UP001456524"/>
    </source>
</evidence>
<organism evidence="5 6">
    <name type="scientific">Phyllosticta citrichinensis</name>
    <dbReference type="NCBI Taxonomy" id="1130410"/>
    <lineage>
        <taxon>Eukaryota</taxon>
        <taxon>Fungi</taxon>
        <taxon>Dikarya</taxon>
        <taxon>Ascomycota</taxon>
        <taxon>Pezizomycotina</taxon>
        <taxon>Dothideomycetes</taxon>
        <taxon>Dothideomycetes incertae sedis</taxon>
        <taxon>Botryosphaeriales</taxon>
        <taxon>Phyllostictaceae</taxon>
        <taxon>Phyllosticta</taxon>
    </lineage>
</organism>
<dbReference type="InterPro" id="IPR041677">
    <property type="entry name" value="DNA2/NAM7_AAA_11"/>
</dbReference>
<accession>A0ABR1XWV5</accession>
<feature type="domain" description="DNA2/NAM7 helicase helicase" evidence="3">
    <location>
        <begin position="13"/>
        <end position="74"/>
    </location>
</feature>
<reference evidence="5 6" key="1">
    <citation type="journal article" date="2022" name="G3 (Bethesda)">
        <title>Enemy or ally: a genomic approach to elucidate the lifestyle of Phyllosticta citrichinaensis.</title>
        <authorList>
            <person name="Buijs V.A."/>
            <person name="Groenewald J.Z."/>
            <person name="Haridas S."/>
            <person name="LaButti K.M."/>
            <person name="Lipzen A."/>
            <person name="Martin F.M."/>
            <person name="Barry K."/>
            <person name="Grigoriev I.V."/>
            <person name="Crous P.W."/>
            <person name="Seidl M.F."/>
        </authorList>
    </citation>
    <scope>NUCLEOTIDE SEQUENCE [LARGE SCALE GENOMIC DNA]</scope>
    <source>
        <strain evidence="5 6">CBS 129764</strain>
    </source>
</reference>
<dbReference type="CDD" id="cd18808">
    <property type="entry name" value="SF1_C_Upf1"/>
    <property type="match status" value="1"/>
</dbReference>
<proteinExistence type="predicted"/>
<evidence type="ECO:0000259" key="3">
    <source>
        <dbReference type="Pfam" id="PF13086"/>
    </source>
</evidence>
<gene>
    <name evidence="5" type="ORF">IWX90DRAFT_430819</name>
</gene>
<feature type="compositionally biased region" description="Low complexity" evidence="2">
    <location>
        <begin position="448"/>
        <end position="458"/>
    </location>
</feature>
<dbReference type="EMBL" id="JBBWUH010000004">
    <property type="protein sequence ID" value="KAK8169787.1"/>
    <property type="molecule type" value="Genomic_DNA"/>
</dbReference>
<keyword evidence="6" id="KW-1185">Reference proteome</keyword>
<keyword evidence="1" id="KW-0547">Nucleotide-binding</keyword>
<feature type="non-terminal residue" evidence="5">
    <location>
        <position position="488"/>
    </location>
</feature>
<dbReference type="InterPro" id="IPR047187">
    <property type="entry name" value="SF1_C_Upf1"/>
</dbReference>
<dbReference type="InterPro" id="IPR041679">
    <property type="entry name" value="DNA2/NAM7-like_C"/>
</dbReference>